<evidence type="ECO:0000256" key="8">
    <source>
        <dbReference type="SAM" id="Phobius"/>
    </source>
</evidence>
<feature type="transmembrane region" description="Helical" evidence="8">
    <location>
        <begin position="237"/>
        <end position="260"/>
    </location>
</feature>
<keyword evidence="10" id="KW-1185">Reference proteome</keyword>
<feature type="transmembrane region" description="Helical" evidence="8">
    <location>
        <begin position="903"/>
        <end position="925"/>
    </location>
</feature>
<evidence type="ECO:0000256" key="7">
    <source>
        <dbReference type="ARBA" id="ARBA00023224"/>
    </source>
</evidence>
<dbReference type="GO" id="GO:0005886">
    <property type="term" value="C:plasma membrane"/>
    <property type="evidence" value="ECO:0007669"/>
    <property type="project" value="UniProtKB-SubCell"/>
</dbReference>
<feature type="transmembrane region" description="Helical" evidence="8">
    <location>
        <begin position="809"/>
        <end position="831"/>
    </location>
</feature>
<feature type="transmembrane region" description="Helical" evidence="8">
    <location>
        <begin position="413"/>
        <end position="435"/>
    </location>
</feature>
<feature type="transmembrane region" description="Helical" evidence="8">
    <location>
        <begin position="42"/>
        <end position="64"/>
    </location>
</feature>
<comment type="caution">
    <text evidence="9">The sequence shown here is derived from an EMBL/GenBank/DDBJ whole genome shotgun (WGS) entry which is preliminary data.</text>
</comment>
<keyword evidence="6" id="KW-0675">Receptor</keyword>
<protein>
    <recommendedName>
        <fullName evidence="11">Gustatory receptor</fullName>
    </recommendedName>
</protein>
<gene>
    <name evidence="9" type="ORF">GEV33_008340</name>
</gene>
<dbReference type="Proteomes" id="UP000719412">
    <property type="component" value="Unassembled WGS sequence"/>
</dbReference>
<dbReference type="GO" id="GO:0007635">
    <property type="term" value="P:chemosensory behavior"/>
    <property type="evidence" value="ECO:0007669"/>
    <property type="project" value="TreeGrafter"/>
</dbReference>
<dbReference type="GO" id="GO:0030424">
    <property type="term" value="C:axon"/>
    <property type="evidence" value="ECO:0007669"/>
    <property type="project" value="TreeGrafter"/>
</dbReference>
<evidence type="ECO:0008006" key="11">
    <source>
        <dbReference type="Google" id="ProtNLM"/>
    </source>
</evidence>
<sequence>MNTFDKFVSSLKIILYQSRILGLTTLTLSDGRFDKSRIKCAVNILVTISFLFCSSFTMYQLVFVQKNKFIYKTTELIMLITSFSFVASVWISAVVKCDKLSQLFYQMIDFDKNLDRFGITICYEKQRKADVIELIVRHVVLIFIIVYYFVMGVYICQHDIYTEFVRLPLLVIKSAFCHQTIGLISMIKARFLVLNKQMTHLIDPTQRTNAQLQLTTLCKICDLHHNLCRLIRHFNDVFGVLLLVFFGTSFTAIVTSLFYFSAGVQGVEIEWKHLSLSSTYGAFFIGDVFYLCNVCYKTIEEVYLMGDLIHKVQTEEQNSIEEIQMFSLQIANERVEFSAAKFFPIDHSLIFSVSIARSKIGVERDIMNTSKMNEKVFTKFLNGVRLLLVQSQIFGIVTFDYTNKKFQVSRVRCVFSFLAFLFYTSTVSFCVYKTATVTHGPAVIYKTTDILFLVISGTYVGTIWVCAIINNDKLINLLGKLVDFDLKLHINSVPISYDASRRRILLGFLVRYICLTVIIAFYSWYSRVHAKTRVLIADWASVFSMVISSVGCHQMTELVLMIKSRFVILNRQINHLVSYFRKNNIATVAKKPTRFLALNKICALHHHLTKLVKLFNDIFGVVLLFMFGISFVATVLSLFYGAAELQASKVKWLKLVWSLLACLTYTCDMIYVCHVCYETIEEAKKSGELIHKIETEDHDTRDEMEMFSLQIANEEVEFNAAGFFPINFTLLFSVRGAIAVTPSTHDPLTVPLDVNLAAMYQIRKMSDYSKPKEKLSQKFMNSITILLYQSQLMGLVTFGRTLRPSKIRLFWNVLLFTVYAYSIGHCVYTVASFNREMIYKATDVIILVINLVYVSTAWITAITNRDLFVEFLVKVVDFDGKLQTMGIKINYQKSKKRIVLQGLIRWVVLGVLIGNLVAIALWNRAEMIVEIMAYCLLVINSAICHQSVEMIALLRARFFILNKQINQLVQHFYKKNCRNLLQAKNTKQLFALSKICALHHHLSKLVKLFNEVFGVVLLLMFGVSFTVIVITIFYLTVALQSTELVISDIVNPLLSNLTFVFDTIYVCDICYSTIEEVDQFVL</sequence>
<dbReference type="PANTHER" id="PTHR21143">
    <property type="entry name" value="INVERTEBRATE GUSTATORY RECEPTOR"/>
    <property type="match status" value="1"/>
</dbReference>
<dbReference type="Pfam" id="PF08395">
    <property type="entry name" value="7tm_7"/>
    <property type="match status" value="3"/>
</dbReference>
<evidence type="ECO:0000256" key="1">
    <source>
        <dbReference type="ARBA" id="ARBA00004651"/>
    </source>
</evidence>
<feature type="transmembrane region" description="Helical" evidence="8">
    <location>
        <begin position="76"/>
        <end position="95"/>
    </location>
</feature>
<evidence type="ECO:0000256" key="2">
    <source>
        <dbReference type="ARBA" id="ARBA00022475"/>
    </source>
</evidence>
<dbReference type="GO" id="GO:0043025">
    <property type="term" value="C:neuronal cell body"/>
    <property type="evidence" value="ECO:0007669"/>
    <property type="project" value="TreeGrafter"/>
</dbReference>
<name>A0A8J6HHI0_TENMO</name>
<feature type="transmembrane region" description="Helical" evidence="8">
    <location>
        <begin position="655"/>
        <end position="677"/>
    </location>
</feature>
<evidence type="ECO:0000256" key="5">
    <source>
        <dbReference type="ARBA" id="ARBA00023136"/>
    </source>
</evidence>
<evidence type="ECO:0000313" key="10">
    <source>
        <dbReference type="Proteomes" id="UP000719412"/>
    </source>
</evidence>
<feature type="transmembrane region" description="Helical" evidence="8">
    <location>
        <begin position="536"/>
        <end position="562"/>
    </location>
</feature>
<dbReference type="GO" id="GO:0008049">
    <property type="term" value="P:male courtship behavior"/>
    <property type="evidence" value="ECO:0007669"/>
    <property type="project" value="TreeGrafter"/>
</dbReference>
<feature type="transmembrane region" description="Helical" evidence="8">
    <location>
        <begin position="618"/>
        <end position="643"/>
    </location>
</feature>
<keyword evidence="7" id="KW-0807">Transducer</keyword>
<feature type="transmembrane region" description="Helical" evidence="8">
    <location>
        <begin position="280"/>
        <end position="296"/>
    </location>
</feature>
<keyword evidence="2" id="KW-1003">Cell membrane</keyword>
<proteinExistence type="predicted"/>
<keyword evidence="4 8" id="KW-1133">Transmembrane helix</keyword>
<keyword evidence="3 8" id="KW-0812">Transmembrane</keyword>
<organism evidence="9 10">
    <name type="scientific">Tenebrio molitor</name>
    <name type="common">Yellow mealworm beetle</name>
    <dbReference type="NCBI Taxonomy" id="7067"/>
    <lineage>
        <taxon>Eukaryota</taxon>
        <taxon>Metazoa</taxon>
        <taxon>Ecdysozoa</taxon>
        <taxon>Arthropoda</taxon>
        <taxon>Hexapoda</taxon>
        <taxon>Insecta</taxon>
        <taxon>Pterygota</taxon>
        <taxon>Neoptera</taxon>
        <taxon>Endopterygota</taxon>
        <taxon>Coleoptera</taxon>
        <taxon>Polyphaga</taxon>
        <taxon>Cucujiformia</taxon>
        <taxon>Tenebrionidae</taxon>
        <taxon>Tenebrio</taxon>
    </lineage>
</organism>
<dbReference type="GO" id="GO:0050909">
    <property type="term" value="P:sensory perception of taste"/>
    <property type="evidence" value="ECO:0007669"/>
    <property type="project" value="InterPro"/>
</dbReference>
<comment type="subcellular location">
    <subcellularLocation>
        <location evidence="1">Cell membrane</location>
        <topology evidence="1">Multi-pass membrane protein</topology>
    </subcellularLocation>
</comment>
<dbReference type="EMBL" id="JABDTM020024276">
    <property type="protein sequence ID" value="KAH0814452.1"/>
    <property type="molecule type" value="Genomic_DNA"/>
</dbReference>
<dbReference type="AlphaFoldDB" id="A0A8J6HHI0"/>
<dbReference type="InterPro" id="IPR013604">
    <property type="entry name" value="7TM_chemorcpt"/>
</dbReference>
<dbReference type="PANTHER" id="PTHR21143:SF133">
    <property type="entry name" value="GUSTATORY AND PHEROMONE RECEPTOR 32A-RELATED"/>
    <property type="match status" value="1"/>
</dbReference>
<reference evidence="9" key="1">
    <citation type="journal article" date="2020" name="J Insects Food Feed">
        <title>The yellow mealworm (Tenebrio molitor) genome: a resource for the emerging insects as food and feed industry.</title>
        <authorList>
            <person name="Eriksson T."/>
            <person name="Andere A."/>
            <person name="Kelstrup H."/>
            <person name="Emery V."/>
            <person name="Picard C."/>
        </authorList>
    </citation>
    <scope>NUCLEOTIDE SEQUENCE</scope>
    <source>
        <strain evidence="9">Stoneville</strain>
        <tissue evidence="9">Whole head</tissue>
    </source>
</reference>
<feature type="transmembrane region" description="Helical" evidence="8">
    <location>
        <begin position="931"/>
        <end position="954"/>
    </location>
</feature>
<evidence type="ECO:0000313" key="9">
    <source>
        <dbReference type="EMBL" id="KAH0814452.1"/>
    </source>
</evidence>
<feature type="transmembrane region" description="Helical" evidence="8">
    <location>
        <begin position="837"/>
        <end position="859"/>
    </location>
</feature>
<feature type="transmembrane region" description="Helical" evidence="8">
    <location>
        <begin position="504"/>
        <end position="524"/>
    </location>
</feature>
<keyword evidence="5 8" id="KW-0472">Membrane</keyword>
<evidence type="ECO:0000256" key="4">
    <source>
        <dbReference type="ARBA" id="ARBA00022989"/>
    </source>
</evidence>
<evidence type="ECO:0000256" key="6">
    <source>
        <dbReference type="ARBA" id="ARBA00023170"/>
    </source>
</evidence>
<feature type="transmembrane region" description="Helical" evidence="8">
    <location>
        <begin position="134"/>
        <end position="155"/>
    </location>
</feature>
<reference evidence="9" key="2">
    <citation type="submission" date="2021-08" db="EMBL/GenBank/DDBJ databases">
        <authorList>
            <person name="Eriksson T."/>
        </authorList>
    </citation>
    <scope>NUCLEOTIDE SEQUENCE</scope>
    <source>
        <strain evidence="9">Stoneville</strain>
        <tissue evidence="9">Whole head</tissue>
    </source>
</reference>
<feature type="transmembrane region" description="Helical" evidence="8">
    <location>
        <begin position="450"/>
        <end position="470"/>
    </location>
</feature>
<dbReference type="GO" id="GO:0030425">
    <property type="term" value="C:dendrite"/>
    <property type="evidence" value="ECO:0007669"/>
    <property type="project" value="TreeGrafter"/>
</dbReference>
<dbReference type="GO" id="GO:0007165">
    <property type="term" value="P:signal transduction"/>
    <property type="evidence" value="ECO:0007669"/>
    <property type="project" value="UniProtKB-KW"/>
</dbReference>
<accession>A0A8J6HHI0</accession>
<feature type="transmembrane region" description="Helical" evidence="8">
    <location>
        <begin position="167"/>
        <end position="187"/>
    </location>
</feature>
<feature type="transmembrane region" description="Helical" evidence="8">
    <location>
        <begin position="1012"/>
        <end position="1035"/>
    </location>
</feature>
<evidence type="ECO:0000256" key="3">
    <source>
        <dbReference type="ARBA" id="ARBA00022692"/>
    </source>
</evidence>